<dbReference type="GO" id="GO:0001046">
    <property type="term" value="F:core promoter sequence-specific DNA binding"/>
    <property type="evidence" value="ECO:0007669"/>
    <property type="project" value="UniProtKB-ARBA"/>
</dbReference>
<dbReference type="InterPro" id="IPR035500">
    <property type="entry name" value="NHR-like_dom_sf"/>
</dbReference>
<keyword evidence="8 12" id="KW-0238">DNA-binding</keyword>
<feature type="domain" description="NR LBD" evidence="14">
    <location>
        <begin position="382"/>
        <end position="616"/>
    </location>
</feature>
<protein>
    <submittedName>
        <fullName evidence="15">Progesterone receptor-like</fullName>
    </submittedName>
</protein>
<evidence type="ECO:0000256" key="2">
    <source>
        <dbReference type="ARBA" id="ARBA00022665"/>
    </source>
</evidence>
<evidence type="ECO:0000256" key="9">
    <source>
        <dbReference type="ARBA" id="ARBA00023163"/>
    </source>
</evidence>
<evidence type="ECO:0000256" key="8">
    <source>
        <dbReference type="ARBA" id="ARBA00023125"/>
    </source>
</evidence>
<keyword evidence="11 12" id="KW-0539">Nucleus</keyword>
<evidence type="ECO:0000256" key="6">
    <source>
        <dbReference type="ARBA" id="ARBA00023015"/>
    </source>
</evidence>
<dbReference type="PROSITE" id="PS00031">
    <property type="entry name" value="NUCLEAR_REC_DBD_1"/>
    <property type="match status" value="1"/>
</dbReference>
<evidence type="ECO:0000313" key="15">
    <source>
        <dbReference type="Ensembl" id="ENSSANP00000033288.1"/>
    </source>
</evidence>
<dbReference type="Proteomes" id="UP000472260">
    <property type="component" value="Unassembled WGS sequence"/>
</dbReference>
<proteinExistence type="inferred from homology"/>
<evidence type="ECO:0000259" key="13">
    <source>
        <dbReference type="PROSITE" id="PS51030"/>
    </source>
</evidence>
<keyword evidence="2" id="KW-0754">Steroid-binding</keyword>
<dbReference type="AlphaFoldDB" id="A0A671MS01"/>
<dbReference type="GO" id="GO:1990794">
    <property type="term" value="C:basolateral part of cell"/>
    <property type="evidence" value="ECO:0007669"/>
    <property type="project" value="UniProtKB-ARBA"/>
</dbReference>
<evidence type="ECO:0000256" key="11">
    <source>
        <dbReference type="ARBA" id="ARBA00023242"/>
    </source>
</evidence>
<sequence>METKTNSSMDTVNTSLADSTDMRTGISSLIEKCTDESLGHGRVFVRNFGDAVSLRSSAPGSSSDGLDQLSFLGLPLGTKTYTDQMDEFLKVESGQWSAEVLLPKETDVSESAFIKDENEQSLIMEPPNTDFDLGLNISALESCYDPAEKKQQCDFIEDSSTLLSFQAAQQVVVDSSSNFQLDMNKSTWVLPPLRRVSPSLGRGMLNFDGTSAATTMSKTDISKWVSPADSPFWYPTTNEELAGYPSPDGFISRSQTVYTAFPGVPSQRLCVICGDEASGCHYGVLTCGSCKVFFKRAVEGPHNYLCAGRNDCIVDKIRRKNCPACRLRKCYQAGMMLGGRKMKRFAGLKVMGLNPSLMFQGPLSLLTDGQTVSSMPCMPVIRELQLSLQMISILESIEPQMVYSGYDSSQPELPHLLLNSLNRLCEKQLLCIVRWSKSLPGFRNLHINDQMTLIQYSWMGLMLFSLGWRTFQNVTTDYLYFAPDLILSQDQMRRSPIYDLCLAMQFVPQEFANLQVTKEEFLCMKALMLLNTVPLEGLKSQTHFDEMRQNYICELTKAIQLKEKGVVASSQRFYHLTKIMDAMHEIAKKFNLYCLSTYIQADAMRVEFPEMMSEVIASQLPKVLAGMVKPLMFHK</sequence>
<dbReference type="GO" id="GO:0051414">
    <property type="term" value="P:response to cortisol"/>
    <property type="evidence" value="ECO:0007669"/>
    <property type="project" value="UniProtKB-ARBA"/>
</dbReference>
<keyword evidence="10 12" id="KW-0675">Receptor</keyword>
<dbReference type="InterPro" id="IPR001628">
    <property type="entry name" value="Znf_hrmn_rcpt"/>
</dbReference>
<dbReference type="PROSITE" id="PS51843">
    <property type="entry name" value="NR_LBD"/>
    <property type="match status" value="1"/>
</dbReference>
<gene>
    <name evidence="15" type="primary">LOC107691935</name>
</gene>
<dbReference type="GO" id="GO:0005634">
    <property type="term" value="C:nucleus"/>
    <property type="evidence" value="ECO:0007669"/>
    <property type="project" value="UniProtKB-SubCell"/>
</dbReference>
<keyword evidence="3 12" id="KW-0479">Metal-binding</keyword>
<keyword evidence="4 12" id="KW-0863">Zinc-finger</keyword>
<dbReference type="InterPro" id="IPR013088">
    <property type="entry name" value="Znf_NHR/GATA"/>
</dbReference>
<evidence type="ECO:0000256" key="10">
    <source>
        <dbReference type="ARBA" id="ARBA00023170"/>
    </source>
</evidence>
<accession>A0A671MS01</accession>
<keyword evidence="6 12" id="KW-0805">Transcription regulation</keyword>
<dbReference type="OrthoDB" id="8580220at2759"/>
<dbReference type="CDD" id="cd07172">
    <property type="entry name" value="NR_DBD_GR_PR"/>
    <property type="match status" value="1"/>
</dbReference>
<keyword evidence="5 12" id="KW-0862">Zinc</keyword>
<evidence type="ECO:0000256" key="7">
    <source>
        <dbReference type="ARBA" id="ARBA00023121"/>
    </source>
</evidence>
<evidence type="ECO:0000256" key="12">
    <source>
        <dbReference type="RuleBase" id="RU004334"/>
    </source>
</evidence>
<dbReference type="Gene3D" id="1.10.565.10">
    <property type="entry name" value="Retinoid X Receptor"/>
    <property type="match status" value="1"/>
</dbReference>
<reference evidence="15" key="1">
    <citation type="submission" date="2025-08" db="UniProtKB">
        <authorList>
            <consortium name="Ensembl"/>
        </authorList>
    </citation>
    <scope>IDENTIFICATION</scope>
</reference>
<organism evidence="15 16">
    <name type="scientific">Sinocyclocheilus anshuiensis</name>
    <dbReference type="NCBI Taxonomy" id="1608454"/>
    <lineage>
        <taxon>Eukaryota</taxon>
        <taxon>Metazoa</taxon>
        <taxon>Chordata</taxon>
        <taxon>Craniata</taxon>
        <taxon>Vertebrata</taxon>
        <taxon>Euteleostomi</taxon>
        <taxon>Actinopterygii</taxon>
        <taxon>Neopterygii</taxon>
        <taxon>Teleostei</taxon>
        <taxon>Ostariophysi</taxon>
        <taxon>Cypriniformes</taxon>
        <taxon>Cyprinidae</taxon>
        <taxon>Cyprininae</taxon>
        <taxon>Sinocyclocheilus</taxon>
    </lineage>
</organism>
<dbReference type="Gene3D" id="3.30.50.10">
    <property type="entry name" value="Erythroid Transcription Factor GATA-1, subunit A"/>
    <property type="match status" value="1"/>
</dbReference>
<dbReference type="FunFam" id="1.10.565.10:FF:000004">
    <property type="entry name" value="Androgen receptor variant"/>
    <property type="match status" value="1"/>
</dbReference>
<dbReference type="FunFam" id="3.30.50.10:FF:000139">
    <property type="entry name" value="Estrogen receptor beta a variant b"/>
    <property type="match status" value="1"/>
</dbReference>
<dbReference type="Pfam" id="PF00104">
    <property type="entry name" value="Hormone_recep"/>
    <property type="match status" value="1"/>
</dbReference>
<reference evidence="15" key="2">
    <citation type="submission" date="2025-09" db="UniProtKB">
        <authorList>
            <consortium name="Ensembl"/>
        </authorList>
    </citation>
    <scope>IDENTIFICATION</scope>
</reference>
<dbReference type="KEGG" id="sanh:107691935"/>
<dbReference type="SMART" id="SM00399">
    <property type="entry name" value="ZnF_C4"/>
    <property type="match status" value="1"/>
</dbReference>
<dbReference type="PRINTS" id="PR00398">
    <property type="entry name" value="STRDHORMONER"/>
</dbReference>
<dbReference type="Ensembl" id="ENSSANT00000035417.1">
    <property type="protein sequence ID" value="ENSSANP00000033288.1"/>
    <property type="gene ID" value="ENSSANG00000016869.1"/>
</dbReference>
<evidence type="ECO:0000256" key="1">
    <source>
        <dbReference type="ARBA" id="ARBA00005413"/>
    </source>
</evidence>
<dbReference type="SMART" id="SM00430">
    <property type="entry name" value="HOLI"/>
    <property type="match status" value="1"/>
</dbReference>
<evidence type="ECO:0000256" key="3">
    <source>
        <dbReference type="ARBA" id="ARBA00022723"/>
    </source>
</evidence>
<evidence type="ECO:0000256" key="5">
    <source>
        <dbReference type="ARBA" id="ARBA00022833"/>
    </source>
</evidence>
<comment type="subcellular location">
    <subcellularLocation>
        <location evidence="12">Nucleus</location>
    </subcellularLocation>
</comment>
<dbReference type="SUPFAM" id="SSF48508">
    <property type="entry name" value="Nuclear receptor ligand-binding domain"/>
    <property type="match status" value="1"/>
</dbReference>
<comment type="similarity">
    <text evidence="1">Belongs to the nuclear hormone receptor family. NR3 subfamily.</text>
</comment>
<dbReference type="GO" id="GO:1990239">
    <property type="term" value="F:steroid hormone binding"/>
    <property type="evidence" value="ECO:0007669"/>
    <property type="project" value="UniProtKB-ARBA"/>
</dbReference>
<dbReference type="PRINTS" id="PR00047">
    <property type="entry name" value="STROIDFINGER"/>
</dbReference>
<dbReference type="PANTHER" id="PTHR48092">
    <property type="entry name" value="KNIRPS-RELATED PROTEIN-RELATED"/>
    <property type="match status" value="1"/>
</dbReference>
<dbReference type="GeneID" id="107691935"/>
<keyword evidence="16" id="KW-1185">Reference proteome</keyword>
<dbReference type="GO" id="GO:0008270">
    <property type="term" value="F:zinc ion binding"/>
    <property type="evidence" value="ECO:0007669"/>
    <property type="project" value="UniProtKB-KW"/>
</dbReference>
<dbReference type="InterPro" id="IPR001723">
    <property type="entry name" value="Nuclear_hrmn_rcpt"/>
</dbReference>
<feature type="domain" description="Nuclear receptor" evidence="13">
    <location>
        <begin position="267"/>
        <end position="342"/>
    </location>
</feature>
<dbReference type="Pfam" id="PF00105">
    <property type="entry name" value="zf-C4"/>
    <property type="match status" value="1"/>
</dbReference>
<evidence type="ECO:0000256" key="4">
    <source>
        <dbReference type="ARBA" id="ARBA00022771"/>
    </source>
</evidence>
<name>A0A671MS01_9TELE</name>
<keyword evidence="9 12" id="KW-0804">Transcription</keyword>
<evidence type="ECO:0000259" key="14">
    <source>
        <dbReference type="PROSITE" id="PS51843"/>
    </source>
</evidence>
<dbReference type="GO" id="GO:0010628">
    <property type="term" value="P:positive regulation of gene expression"/>
    <property type="evidence" value="ECO:0007669"/>
    <property type="project" value="UniProtKB-ARBA"/>
</dbReference>
<dbReference type="SUPFAM" id="SSF57716">
    <property type="entry name" value="Glucocorticoid receptor-like (DNA-binding domain)"/>
    <property type="match status" value="1"/>
</dbReference>
<dbReference type="RefSeq" id="XP_016346276.1">
    <property type="nucleotide sequence ID" value="XM_016490790.1"/>
</dbReference>
<dbReference type="PROSITE" id="PS51030">
    <property type="entry name" value="NUCLEAR_REC_DBD_2"/>
    <property type="match status" value="1"/>
</dbReference>
<keyword evidence="7" id="KW-0446">Lipid-binding</keyword>
<dbReference type="GO" id="GO:0031963">
    <property type="term" value="F:nuclear cortisol receptor activity"/>
    <property type="evidence" value="ECO:0007669"/>
    <property type="project" value="UniProtKB-ARBA"/>
</dbReference>
<dbReference type="InterPro" id="IPR050200">
    <property type="entry name" value="Nuclear_hormone_rcpt_NR3"/>
</dbReference>
<dbReference type="InterPro" id="IPR000536">
    <property type="entry name" value="Nucl_hrmn_rcpt_lig-bd"/>
</dbReference>
<evidence type="ECO:0000313" key="16">
    <source>
        <dbReference type="Proteomes" id="UP000472260"/>
    </source>
</evidence>